<dbReference type="Pfam" id="PF02909">
    <property type="entry name" value="TetR_C_1"/>
    <property type="match status" value="1"/>
</dbReference>
<gene>
    <name evidence="6" type="ORF">FHX49_001754</name>
</gene>
<keyword evidence="7" id="KW-1185">Reference proteome</keyword>
<dbReference type="InterPro" id="IPR004111">
    <property type="entry name" value="Repressor_TetR_C"/>
</dbReference>
<dbReference type="InterPro" id="IPR001647">
    <property type="entry name" value="HTH_TetR"/>
</dbReference>
<keyword evidence="2 4" id="KW-0238">DNA-binding</keyword>
<dbReference type="SUPFAM" id="SSF48498">
    <property type="entry name" value="Tetracyclin repressor-like, C-terminal domain"/>
    <property type="match status" value="1"/>
</dbReference>
<keyword evidence="3" id="KW-0804">Transcription</keyword>
<dbReference type="InterPro" id="IPR036271">
    <property type="entry name" value="Tet_transcr_reg_TetR-rel_C_sf"/>
</dbReference>
<dbReference type="GO" id="GO:0003677">
    <property type="term" value="F:DNA binding"/>
    <property type="evidence" value="ECO:0007669"/>
    <property type="project" value="UniProtKB-UniRule"/>
</dbReference>
<reference evidence="6 7" key="1">
    <citation type="submission" date="2020-08" db="EMBL/GenBank/DDBJ databases">
        <title>Sequencing the genomes of 1000 actinobacteria strains.</title>
        <authorList>
            <person name="Klenk H.-P."/>
        </authorList>
    </citation>
    <scope>NUCLEOTIDE SEQUENCE [LARGE SCALE GENOMIC DNA]</scope>
    <source>
        <strain evidence="6 7">DSM 27099</strain>
    </source>
</reference>
<protein>
    <submittedName>
        <fullName evidence="6">AcrR family transcriptional regulator</fullName>
    </submittedName>
</protein>
<dbReference type="Gene3D" id="1.10.10.60">
    <property type="entry name" value="Homeodomain-like"/>
    <property type="match status" value="1"/>
</dbReference>
<feature type="domain" description="HTH tetR-type" evidence="5">
    <location>
        <begin position="16"/>
        <end position="76"/>
    </location>
</feature>
<evidence type="ECO:0000256" key="4">
    <source>
        <dbReference type="PROSITE-ProRule" id="PRU00335"/>
    </source>
</evidence>
<name>A0A7W4V3S2_9MICO</name>
<evidence type="ECO:0000256" key="3">
    <source>
        <dbReference type="ARBA" id="ARBA00023163"/>
    </source>
</evidence>
<dbReference type="SUPFAM" id="SSF46689">
    <property type="entry name" value="Homeodomain-like"/>
    <property type="match status" value="1"/>
</dbReference>
<keyword evidence="1" id="KW-0805">Transcription regulation</keyword>
<evidence type="ECO:0000313" key="7">
    <source>
        <dbReference type="Proteomes" id="UP000529310"/>
    </source>
</evidence>
<evidence type="ECO:0000256" key="1">
    <source>
        <dbReference type="ARBA" id="ARBA00023015"/>
    </source>
</evidence>
<comment type="caution">
    <text evidence="6">The sequence shown here is derived from an EMBL/GenBank/DDBJ whole genome shotgun (WGS) entry which is preliminary data.</text>
</comment>
<dbReference type="PROSITE" id="PS50977">
    <property type="entry name" value="HTH_TETR_2"/>
    <property type="match status" value="1"/>
</dbReference>
<dbReference type="AlphaFoldDB" id="A0A7W4V3S2"/>
<evidence type="ECO:0000313" key="6">
    <source>
        <dbReference type="EMBL" id="MBB2976184.1"/>
    </source>
</evidence>
<accession>A0A7W4V3S2</accession>
<dbReference type="Gene3D" id="1.10.357.10">
    <property type="entry name" value="Tetracycline Repressor, domain 2"/>
    <property type="match status" value="1"/>
</dbReference>
<feature type="DNA-binding region" description="H-T-H motif" evidence="4">
    <location>
        <begin position="39"/>
        <end position="58"/>
    </location>
</feature>
<dbReference type="GO" id="GO:0045892">
    <property type="term" value="P:negative regulation of DNA-templated transcription"/>
    <property type="evidence" value="ECO:0007669"/>
    <property type="project" value="InterPro"/>
</dbReference>
<dbReference type="InterPro" id="IPR009057">
    <property type="entry name" value="Homeodomain-like_sf"/>
</dbReference>
<dbReference type="EMBL" id="JACHWQ010000004">
    <property type="protein sequence ID" value="MBB2976184.1"/>
    <property type="molecule type" value="Genomic_DNA"/>
</dbReference>
<proteinExistence type="predicted"/>
<sequence length="213" mass="22640">MSFDKLQKAPRGRPRSVSRSEIVAAASRLARDGGLSSVTLRAVGEALGVSSMTIHRTVGGSESLRSSLVSEWVGLALADTQWPEDDWRALVEVFALRLRDLLFEHPFVLEAHRQSALDGPGAEALVRNIVASLEAAGLTEEQAVWGYAAVHDFVTGYVAVALGRAAAASPRSAEPRGTAALFNEYRGSSARFGGGITVLTEGLAALMKSNQHQ</sequence>
<evidence type="ECO:0000256" key="2">
    <source>
        <dbReference type="ARBA" id="ARBA00023125"/>
    </source>
</evidence>
<dbReference type="RefSeq" id="WP_165138574.1">
    <property type="nucleotide sequence ID" value="NZ_CP049255.1"/>
</dbReference>
<evidence type="ECO:0000259" key="5">
    <source>
        <dbReference type="PROSITE" id="PS50977"/>
    </source>
</evidence>
<organism evidence="6 7">
    <name type="scientific">Microbacterium endophyticum</name>
    <dbReference type="NCBI Taxonomy" id="1526412"/>
    <lineage>
        <taxon>Bacteria</taxon>
        <taxon>Bacillati</taxon>
        <taxon>Actinomycetota</taxon>
        <taxon>Actinomycetes</taxon>
        <taxon>Micrococcales</taxon>
        <taxon>Microbacteriaceae</taxon>
        <taxon>Microbacterium</taxon>
    </lineage>
</organism>
<dbReference type="Proteomes" id="UP000529310">
    <property type="component" value="Unassembled WGS sequence"/>
</dbReference>